<dbReference type="GO" id="GO:0005886">
    <property type="term" value="C:plasma membrane"/>
    <property type="evidence" value="ECO:0007669"/>
    <property type="project" value="TreeGrafter"/>
</dbReference>
<dbReference type="InterPro" id="IPR052161">
    <property type="entry name" value="Mycobact_Acyl-CoA_DH"/>
</dbReference>
<dbReference type="GO" id="GO:0050660">
    <property type="term" value="F:flavin adenine dinucleotide binding"/>
    <property type="evidence" value="ECO:0007669"/>
    <property type="project" value="InterPro"/>
</dbReference>
<dbReference type="EMBL" id="JAAGXA010000011">
    <property type="protein sequence ID" value="NEN79751.1"/>
    <property type="molecule type" value="Genomic_DNA"/>
</dbReference>
<comment type="caution">
    <text evidence="10">The sequence shown here is derived from an EMBL/GenBank/DDBJ whole genome shotgun (WGS) entry which is preliminary data.</text>
</comment>
<evidence type="ECO:0000259" key="9">
    <source>
        <dbReference type="Pfam" id="PF02771"/>
    </source>
</evidence>
<dbReference type="InterPro" id="IPR046373">
    <property type="entry name" value="Acyl-CoA_Oxase/DH_mid-dom_sf"/>
</dbReference>
<dbReference type="Pfam" id="PF00441">
    <property type="entry name" value="Acyl-CoA_dh_1"/>
    <property type="match status" value="1"/>
</dbReference>
<dbReference type="Gene3D" id="1.20.140.10">
    <property type="entry name" value="Butyryl-CoA Dehydrogenase, subunit A, domain 3"/>
    <property type="match status" value="1"/>
</dbReference>
<evidence type="ECO:0000256" key="1">
    <source>
        <dbReference type="ARBA" id="ARBA00001974"/>
    </source>
</evidence>
<dbReference type="GO" id="GO:0016627">
    <property type="term" value="F:oxidoreductase activity, acting on the CH-CH group of donors"/>
    <property type="evidence" value="ECO:0007669"/>
    <property type="project" value="InterPro"/>
</dbReference>
<dbReference type="FunFam" id="2.40.110.10:FF:000011">
    <property type="entry name" value="Acyl-CoA dehydrogenase FadE34"/>
    <property type="match status" value="1"/>
</dbReference>
<protein>
    <submittedName>
        <fullName evidence="10">Acyl-CoA dehydrogenase</fullName>
    </submittedName>
</protein>
<comment type="similarity">
    <text evidence="2 6">Belongs to the acyl-CoA dehydrogenase family.</text>
</comment>
<keyword evidence="3 6" id="KW-0285">Flavoprotein</keyword>
<reference evidence="10 11" key="1">
    <citation type="journal article" date="2014" name="Int. J. Syst. Evol. Microbiol.">
        <title>Nocardioides zeae sp. nov., isolated from the stem of Zea mays.</title>
        <authorList>
            <person name="Glaeser S.P."/>
            <person name="McInroy J.A."/>
            <person name="Busse H.J."/>
            <person name="Kampfer P."/>
        </authorList>
    </citation>
    <scope>NUCLEOTIDE SEQUENCE [LARGE SCALE GENOMIC DNA]</scope>
    <source>
        <strain evidence="10 11">JCM 30728</strain>
    </source>
</reference>
<evidence type="ECO:0000256" key="4">
    <source>
        <dbReference type="ARBA" id="ARBA00022827"/>
    </source>
</evidence>
<dbReference type="Proteomes" id="UP000468687">
    <property type="component" value="Unassembled WGS sequence"/>
</dbReference>
<evidence type="ECO:0000256" key="2">
    <source>
        <dbReference type="ARBA" id="ARBA00009347"/>
    </source>
</evidence>
<accession>A0A6P0HMA5</accession>
<dbReference type="Pfam" id="PF02771">
    <property type="entry name" value="Acyl-CoA_dh_N"/>
    <property type="match status" value="1"/>
</dbReference>
<feature type="domain" description="Acyl-CoA oxidase/dehydrogenase middle" evidence="8">
    <location>
        <begin position="126"/>
        <end position="219"/>
    </location>
</feature>
<dbReference type="Gene3D" id="2.40.110.10">
    <property type="entry name" value="Butyryl-CoA Dehydrogenase, subunit A, domain 2"/>
    <property type="match status" value="1"/>
</dbReference>
<dbReference type="AlphaFoldDB" id="A0A6P0HMA5"/>
<sequence>MDLELTPEEQAFRDRLEAWLASVTVPEGLRDYGSTPTADDIAAGRRWQRLLVDGGWAALSWPTPHGAGASPSEQAIYAEAMARARLPRQLSFVSMELAGPIIIAFGTPEQQKRFLEPIRRGDELWCQLFSEPGAGSDLAALTTRALPSDGGWRVTGQKVWTSGAHYSDHGLLLARTDRDSRHRGITCFAVPMDRAGITVAPIRQMDGESKFNEVFLDDVEVHADDVLGEVGGGWQVALSVLGRERRMLGAVAIGLGAALAEIRQLAEQRGTADAVFRAAWARQWGQVQLLRWTWFRLLSDRGDTATDPRMSVLKLVSSEAQQQVARLAADTLGADFVLGPGAERWRHLFLASHGATIAGGTSEIQRNILADRVLALPR</sequence>
<dbReference type="PANTHER" id="PTHR43292:SF4">
    <property type="entry name" value="ACYL-COA DEHYDROGENASE FADE34"/>
    <property type="match status" value="1"/>
</dbReference>
<name>A0A6P0HMA5_9ACTN</name>
<keyword evidence="5 6" id="KW-0560">Oxidoreductase</keyword>
<dbReference type="SUPFAM" id="SSF56645">
    <property type="entry name" value="Acyl-CoA dehydrogenase NM domain-like"/>
    <property type="match status" value="1"/>
</dbReference>
<evidence type="ECO:0000256" key="3">
    <source>
        <dbReference type="ARBA" id="ARBA00022630"/>
    </source>
</evidence>
<dbReference type="InterPro" id="IPR037069">
    <property type="entry name" value="AcylCoA_DH/ox_N_sf"/>
</dbReference>
<comment type="cofactor">
    <cofactor evidence="1 6">
        <name>FAD</name>
        <dbReference type="ChEBI" id="CHEBI:57692"/>
    </cofactor>
</comment>
<dbReference type="InterPro" id="IPR009075">
    <property type="entry name" value="AcylCo_DH/oxidase_C"/>
</dbReference>
<dbReference type="Pfam" id="PF02770">
    <property type="entry name" value="Acyl-CoA_dh_M"/>
    <property type="match status" value="1"/>
</dbReference>
<dbReference type="RefSeq" id="WP_163773290.1">
    <property type="nucleotide sequence ID" value="NZ_JAAGXA010000011.1"/>
</dbReference>
<proteinExistence type="inferred from homology"/>
<dbReference type="InterPro" id="IPR009100">
    <property type="entry name" value="AcylCoA_DH/oxidase_NM_dom_sf"/>
</dbReference>
<dbReference type="InterPro" id="IPR013786">
    <property type="entry name" value="AcylCoA_DH/ox_N"/>
</dbReference>
<evidence type="ECO:0000259" key="7">
    <source>
        <dbReference type="Pfam" id="PF00441"/>
    </source>
</evidence>
<evidence type="ECO:0000313" key="10">
    <source>
        <dbReference type="EMBL" id="NEN79751.1"/>
    </source>
</evidence>
<feature type="domain" description="Acyl-CoA dehydrogenase/oxidase N-terminal" evidence="9">
    <location>
        <begin position="6"/>
        <end position="122"/>
    </location>
</feature>
<gene>
    <name evidence="10" type="ORF">G3T38_15870</name>
</gene>
<feature type="domain" description="Acyl-CoA dehydrogenase/oxidase C-terminal" evidence="7">
    <location>
        <begin position="231"/>
        <end position="374"/>
    </location>
</feature>
<evidence type="ECO:0000256" key="6">
    <source>
        <dbReference type="RuleBase" id="RU362125"/>
    </source>
</evidence>
<dbReference type="PANTHER" id="PTHR43292">
    <property type="entry name" value="ACYL-COA DEHYDROGENASE"/>
    <property type="match status" value="1"/>
</dbReference>
<evidence type="ECO:0000256" key="5">
    <source>
        <dbReference type="ARBA" id="ARBA00023002"/>
    </source>
</evidence>
<keyword evidence="4 6" id="KW-0274">FAD</keyword>
<dbReference type="Gene3D" id="1.10.540.10">
    <property type="entry name" value="Acyl-CoA dehydrogenase/oxidase, N-terminal domain"/>
    <property type="match status" value="1"/>
</dbReference>
<dbReference type="InterPro" id="IPR006091">
    <property type="entry name" value="Acyl-CoA_Oxase/DH_mid-dom"/>
</dbReference>
<keyword evidence="11" id="KW-1185">Reference proteome</keyword>
<evidence type="ECO:0000313" key="11">
    <source>
        <dbReference type="Proteomes" id="UP000468687"/>
    </source>
</evidence>
<organism evidence="10 11">
    <name type="scientific">Nocardioides zeae</name>
    <dbReference type="NCBI Taxonomy" id="1457234"/>
    <lineage>
        <taxon>Bacteria</taxon>
        <taxon>Bacillati</taxon>
        <taxon>Actinomycetota</taxon>
        <taxon>Actinomycetes</taxon>
        <taxon>Propionibacteriales</taxon>
        <taxon>Nocardioidaceae</taxon>
        <taxon>Nocardioides</taxon>
    </lineage>
</organism>
<dbReference type="SUPFAM" id="SSF47203">
    <property type="entry name" value="Acyl-CoA dehydrogenase C-terminal domain-like"/>
    <property type="match status" value="1"/>
</dbReference>
<dbReference type="InterPro" id="IPR036250">
    <property type="entry name" value="AcylCo_DH-like_C"/>
</dbReference>
<evidence type="ECO:0000259" key="8">
    <source>
        <dbReference type="Pfam" id="PF02770"/>
    </source>
</evidence>